<evidence type="ECO:0000313" key="3">
    <source>
        <dbReference type="Proteomes" id="UP000193570"/>
    </source>
</evidence>
<keyword evidence="1" id="KW-1133">Transmembrane helix</keyword>
<sequence length="65" mass="6780">MPDGPSRGELVFRLAFSLGGLALVAAVVAVRGVANSAALVEVIGIAGVFFGATALWSAWRLWTHR</sequence>
<feature type="transmembrane region" description="Helical" evidence="1">
    <location>
        <begin position="12"/>
        <end position="30"/>
    </location>
</feature>
<proteinExistence type="predicted"/>
<evidence type="ECO:0000256" key="1">
    <source>
        <dbReference type="SAM" id="Phobius"/>
    </source>
</evidence>
<reference evidence="2 3" key="1">
    <citation type="submission" date="2017-03" db="EMBL/GenBank/DDBJ databases">
        <authorList>
            <person name="Afonso C.L."/>
            <person name="Miller P.J."/>
            <person name="Scott M.A."/>
            <person name="Spackman E."/>
            <person name="Goraichik I."/>
            <person name="Dimitrov K.M."/>
            <person name="Suarez D.L."/>
            <person name="Swayne D.E."/>
        </authorList>
    </citation>
    <scope>NUCLEOTIDE SEQUENCE [LARGE SCALE GENOMIC DNA]</scope>
    <source>
        <strain evidence="2 3">CECT 8625</strain>
    </source>
</reference>
<organism evidence="2 3">
    <name type="scientific">Roseivivax jejudonensis</name>
    <dbReference type="NCBI Taxonomy" id="1529041"/>
    <lineage>
        <taxon>Bacteria</taxon>
        <taxon>Pseudomonadati</taxon>
        <taxon>Pseudomonadota</taxon>
        <taxon>Alphaproteobacteria</taxon>
        <taxon>Rhodobacterales</taxon>
        <taxon>Roseobacteraceae</taxon>
        <taxon>Roseivivax</taxon>
    </lineage>
</organism>
<keyword evidence="1" id="KW-0472">Membrane</keyword>
<accession>A0A1X6YC03</accession>
<dbReference type="RefSeq" id="WP_085790292.1">
    <property type="nucleotide sequence ID" value="NZ_FWFK01000001.1"/>
</dbReference>
<dbReference type="OrthoDB" id="7689749at2"/>
<evidence type="ECO:0000313" key="2">
    <source>
        <dbReference type="EMBL" id="SLN16423.1"/>
    </source>
</evidence>
<keyword evidence="1" id="KW-0812">Transmembrane</keyword>
<dbReference type="AlphaFoldDB" id="A0A1X6YC03"/>
<gene>
    <name evidence="2" type="ORF">ROJ8625_00549</name>
</gene>
<keyword evidence="3" id="KW-1185">Reference proteome</keyword>
<name>A0A1X6YC03_9RHOB</name>
<dbReference type="Proteomes" id="UP000193570">
    <property type="component" value="Unassembled WGS sequence"/>
</dbReference>
<protein>
    <submittedName>
        <fullName evidence="2">Uncharacterized protein</fullName>
    </submittedName>
</protein>
<dbReference type="EMBL" id="FWFK01000001">
    <property type="protein sequence ID" value="SLN16423.1"/>
    <property type="molecule type" value="Genomic_DNA"/>
</dbReference>
<feature type="transmembrane region" description="Helical" evidence="1">
    <location>
        <begin position="37"/>
        <end position="59"/>
    </location>
</feature>